<reference evidence="3" key="2">
    <citation type="submission" date="2022-01" db="EMBL/GenBank/DDBJ databases">
        <authorList>
            <person name="Yamashiro T."/>
            <person name="Shiraishi A."/>
            <person name="Satake H."/>
            <person name="Nakayama K."/>
        </authorList>
    </citation>
    <scope>NUCLEOTIDE SEQUENCE</scope>
</reference>
<dbReference type="Pfam" id="PF00078">
    <property type="entry name" value="RVT_1"/>
    <property type="match status" value="2"/>
</dbReference>
<dbReference type="InterPro" id="IPR043502">
    <property type="entry name" value="DNA/RNA_pol_sf"/>
</dbReference>
<dbReference type="InterPro" id="IPR000477">
    <property type="entry name" value="RT_dom"/>
</dbReference>
<keyword evidence="1" id="KW-1133">Transmembrane helix</keyword>
<dbReference type="GO" id="GO:0003964">
    <property type="term" value="F:RNA-directed DNA polymerase activity"/>
    <property type="evidence" value="ECO:0007669"/>
    <property type="project" value="UniProtKB-KW"/>
</dbReference>
<name>A0ABQ5BJ79_9ASTR</name>
<reference evidence="3" key="1">
    <citation type="journal article" date="2022" name="Int. J. Mol. Sci.">
        <title>Draft Genome of Tanacetum Coccineum: Genomic Comparison of Closely Related Tanacetum-Family Plants.</title>
        <authorList>
            <person name="Yamashiro T."/>
            <person name="Shiraishi A."/>
            <person name="Nakayama K."/>
            <person name="Satake H."/>
        </authorList>
    </citation>
    <scope>NUCLEOTIDE SEQUENCE</scope>
</reference>
<evidence type="ECO:0000259" key="2">
    <source>
        <dbReference type="PROSITE" id="PS50878"/>
    </source>
</evidence>
<organism evidence="3 4">
    <name type="scientific">Tanacetum coccineum</name>
    <dbReference type="NCBI Taxonomy" id="301880"/>
    <lineage>
        <taxon>Eukaryota</taxon>
        <taxon>Viridiplantae</taxon>
        <taxon>Streptophyta</taxon>
        <taxon>Embryophyta</taxon>
        <taxon>Tracheophyta</taxon>
        <taxon>Spermatophyta</taxon>
        <taxon>Magnoliopsida</taxon>
        <taxon>eudicotyledons</taxon>
        <taxon>Gunneridae</taxon>
        <taxon>Pentapetalae</taxon>
        <taxon>asterids</taxon>
        <taxon>campanulids</taxon>
        <taxon>Asterales</taxon>
        <taxon>Asteraceae</taxon>
        <taxon>Asteroideae</taxon>
        <taxon>Anthemideae</taxon>
        <taxon>Anthemidinae</taxon>
        <taxon>Tanacetum</taxon>
    </lineage>
</organism>
<keyword evidence="1" id="KW-0812">Transmembrane</keyword>
<dbReference type="Proteomes" id="UP001151760">
    <property type="component" value="Unassembled WGS sequence"/>
</dbReference>
<dbReference type="PROSITE" id="PS50878">
    <property type="entry name" value="RT_POL"/>
    <property type="match status" value="2"/>
</dbReference>
<comment type="caution">
    <text evidence="3">The sequence shown here is derived from an EMBL/GenBank/DDBJ whole genome shotgun (WGS) entry which is preliminary data.</text>
</comment>
<keyword evidence="3" id="KW-0548">Nucleotidyltransferase</keyword>
<dbReference type="PANTHER" id="PTHR33116">
    <property type="entry name" value="REVERSE TRANSCRIPTASE ZINC-BINDING DOMAIN-CONTAINING PROTEIN-RELATED-RELATED"/>
    <property type="match status" value="1"/>
</dbReference>
<feature type="transmembrane region" description="Helical" evidence="1">
    <location>
        <begin position="1255"/>
        <end position="1276"/>
    </location>
</feature>
<evidence type="ECO:0000313" key="4">
    <source>
        <dbReference type="Proteomes" id="UP001151760"/>
    </source>
</evidence>
<feature type="domain" description="Reverse transcriptase" evidence="2">
    <location>
        <begin position="1"/>
        <end position="257"/>
    </location>
</feature>
<dbReference type="PANTHER" id="PTHR33116:SF78">
    <property type="entry name" value="OS12G0587133 PROTEIN"/>
    <property type="match status" value="1"/>
</dbReference>
<sequence>MLMFRRMPKVFYSQEEDVVRFVNEFFTSGFFPKGCNSSFITLIPKVSNARNIIDCPFILNEVLEWYRNHKEGLMVFKVDFEKAFDYVRCDFLDSVLDKMGFGSKWRTWIRSCFSSARSSVFVNGSPTPEFDLQRGFRQGDPLSPFLFILAMEGLHTLSCKAEELGLFKGASFSRDNMTVSHLMYADDVIFLCEWSETNARNLICLLRCFFLMSGLKINVHKSYVLGVGVSDMEVSNVAKIIGRGVAKLPMKYLGVPVGSNMASLTLIKVVHGNLHTYYLSVYKLPSNVQHKLESIRNNFFISVDQGEKNITWVKWKKCLASKSLGGLRIGSIYGLNMGLLFKCIWRLLANPSDLWSQSISSIYGAHGGIDLLSFCTRIIGNGDSTKFWDDLWCGEQLLKYKFHRIFMLDSDRDCLVANRIPLSNWHSVFRRNPRGGVESFQFEALQDALKDVVLSDHRDSWKWSLDNSAGFSVASVRRLIDSRILVIDQNATSWNRCVPNKVNVFLWRLSLNKLPFRVNLDRKGIDVGSVLCLICQDDVESVNHIFFSCEMAKVLWDLLAKWWELDIPVCANISEWFSWLDSLHASPKMRTFLEAVGGTLLWAIWSFCNHLVFSTSPPKKALLWDSIVSQSFLWISSRNPRFLPPPLPTSCAVSQANDHGLGGIGGFSTLVLEWYRNHKEWLMVFKVDFEKAFDSVRCDFLDSVLDKIGFGSKWRTWIRSCFSSARSSILVNGSPTPEFDLQRGFRQGDPLSPFLFILAMERLHTLSCKAEELGLFKRASFSRDNMKVSHLMYADDVIFLCEWSETNAHNLICLLRCFFLMSGLKINVHKSYVLGVGVSDMEVSNMAKIIGCGVAKLPMKYLGVPVGSNMASLTLIKVVHGNLHTYYLSIYKLPSNVQHKLESIRNNFFIGVDQGEKNITWVKWKKCLASKSLGGLRIGSIYALNMGLLFKWIWRLLANPSDLWSQSISSIYGTHGALQDALKDVVLSDHHDSWKWSLDNSAGFSVALVRRLIDSRILVVDQNATRWNRCVPNKVNVFLWRLSLNKLPFRVNLDRKGIDVGSVLCPICQDDVESVNHIFFSCEMAKVLWDLLAKWWELDILVCANISEWFSWLDSLHASPKMRSFLEAVGGTLLWAIWSFCNHLVFSTSPPKKALLWDSIVSQSFLWISSRNPRCSLSWLGVAVAGIDEMCLLMDYDRAVKARDKDFCFVIIQAAVAVSDGIVASSYILAFVAAAAGTSADNTVGTVPAVDIADIAVFAGHIVVVVVVVVAEYMIVDMTVAFAAIVADSGAVAGIDIASFDCRIVGSESTQIVHYFAQDTELLIEQFGAHLARLDDLCLAVAL</sequence>
<evidence type="ECO:0000256" key="1">
    <source>
        <dbReference type="SAM" id="Phobius"/>
    </source>
</evidence>
<dbReference type="SUPFAM" id="SSF56672">
    <property type="entry name" value="DNA/RNA polymerases"/>
    <property type="match status" value="1"/>
</dbReference>
<evidence type="ECO:0000313" key="3">
    <source>
        <dbReference type="EMBL" id="GJT14880.1"/>
    </source>
</evidence>
<dbReference type="EMBL" id="BQNB010013351">
    <property type="protein sequence ID" value="GJT14880.1"/>
    <property type="molecule type" value="Genomic_DNA"/>
</dbReference>
<dbReference type="InterPro" id="IPR026960">
    <property type="entry name" value="RVT-Znf"/>
</dbReference>
<accession>A0ABQ5BJ79</accession>
<keyword evidence="3" id="KW-0808">Transferase</keyword>
<protein>
    <submittedName>
        <fullName evidence="3">RNA-directed DNA polymerase, eukaryota, reverse transcriptase zinc-binding domain protein</fullName>
    </submittedName>
</protein>
<keyword evidence="1" id="KW-0472">Membrane</keyword>
<keyword evidence="3" id="KW-0695">RNA-directed DNA polymerase</keyword>
<keyword evidence="4" id="KW-1185">Reference proteome</keyword>
<feature type="domain" description="Reverse transcriptase" evidence="2">
    <location>
        <begin position="468"/>
        <end position="866"/>
    </location>
</feature>
<gene>
    <name evidence="3" type="ORF">Tco_0873586</name>
</gene>
<feature type="transmembrane region" description="Helical" evidence="1">
    <location>
        <begin position="1208"/>
        <end position="1235"/>
    </location>
</feature>
<dbReference type="Pfam" id="PF13966">
    <property type="entry name" value="zf-RVT"/>
    <property type="match status" value="2"/>
</dbReference>
<proteinExistence type="predicted"/>